<dbReference type="EC" id="6.4.1.3" evidence="2"/>
<accession>A0A932ENT5</accession>
<keyword evidence="4" id="KW-0442">Lipid degradation</keyword>
<keyword evidence="6" id="KW-0092">Biotin</keyword>
<dbReference type="InterPro" id="IPR001882">
    <property type="entry name" value="Biotin_BS"/>
</dbReference>
<keyword evidence="4" id="KW-0443">Lipid metabolism</keyword>
<dbReference type="InterPro" id="IPR011053">
    <property type="entry name" value="Single_hybrid_motif"/>
</dbReference>
<evidence type="ECO:0000313" key="9">
    <source>
        <dbReference type="EMBL" id="MBI2678060.1"/>
    </source>
</evidence>
<gene>
    <name evidence="9" type="ORF">HYX28_04715</name>
</gene>
<dbReference type="Proteomes" id="UP000779809">
    <property type="component" value="Unassembled WGS sequence"/>
</dbReference>
<evidence type="ECO:0000256" key="5">
    <source>
        <dbReference type="ARBA" id="ARBA00023211"/>
    </source>
</evidence>
<dbReference type="PANTHER" id="PTHR45266:SF3">
    <property type="entry name" value="OXALOACETATE DECARBOXYLASE ALPHA CHAIN"/>
    <property type="match status" value="1"/>
</dbReference>
<comment type="pathway">
    <text evidence="1">Metabolic intermediate metabolism; propanoyl-CoA degradation; succinyl-CoA from propanoyl-CoA: step 1/3.</text>
</comment>
<dbReference type="Pfam" id="PF00364">
    <property type="entry name" value="Biotin_lipoyl"/>
    <property type="match status" value="1"/>
</dbReference>
<proteinExistence type="predicted"/>
<evidence type="ECO:0000313" key="10">
    <source>
        <dbReference type="Proteomes" id="UP000779809"/>
    </source>
</evidence>
<dbReference type="FunFam" id="2.40.50.100:FF:000003">
    <property type="entry name" value="Acetyl-CoA carboxylase biotin carboxyl carrier protein"/>
    <property type="match status" value="1"/>
</dbReference>
<sequence length="169" mass="17862">MTYEVTIDGKLHRVELTRGRDGLAVTIDGKPVAVDAVLAERDVLSLLVDGRSYDIKREQTASDDAHMHIIVRGISFTAEVRDPRSYRSRQAATGGAASGPKKLVSPMPGKVVRILAPAGTHVEAGQGVVVVEAMKMQNEIKSPKAGVVQRIAVAEGAAVESGAILAIVE</sequence>
<dbReference type="PROSITE" id="PS00188">
    <property type="entry name" value="BIOTIN"/>
    <property type="match status" value="1"/>
</dbReference>
<evidence type="ECO:0000256" key="7">
    <source>
        <dbReference type="ARBA" id="ARBA00049495"/>
    </source>
</evidence>
<dbReference type="PROSITE" id="PS50968">
    <property type="entry name" value="BIOTINYL_LIPOYL"/>
    <property type="match status" value="1"/>
</dbReference>
<protein>
    <recommendedName>
        <fullName evidence="2">propionyl-CoA carboxylase</fullName>
        <ecNumber evidence="2">6.4.1.3</ecNumber>
    </recommendedName>
</protein>
<dbReference type="GO" id="GO:0004658">
    <property type="term" value="F:propionyl-CoA carboxylase activity"/>
    <property type="evidence" value="ECO:0007669"/>
    <property type="project" value="UniProtKB-EC"/>
</dbReference>
<dbReference type="InterPro" id="IPR050709">
    <property type="entry name" value="Biotin_Carboxyl_Carrier/Decarb"/>
</dbReference>
<comment type="caution">
    <text evidence="9">The sequence shown here is derived from an EMBL/GenBank/DDBJ whole genome shotgun (WGS) entry which is preliminary data.</text>
</comment>
<feature type="domain" description="Lipoyl-binding" evidence="8">
    <location>
        <begin position="94"/>
        <end position="169"/>
    </location>
</feature>
<dbReference type="GO" id="GO:0016042">
    <property type="term" value="P:lipid catabolic process"/>
    <property type="evidence" value="ECO:0007669"/>
    <property type="project" value="UniProtKB-KW"/>
</dbReference>
<dbReference type="Gene3D" id="3.30.700.30">
    <property type="match status" value="1"/>
</dbReference>
<dbReference type="InterPro" id="IPR041265">
    <property type="entry name" value="PCC_BT"/>
</dbReference>
<evidence type="ECO:0000256" key="6">
    <source>
        <dbReference type="ARBA" id="ARBA00023267"/>
    </source>
</evidence>
<dbReference type="AlphaFoldDB" id="A0A932ENT5"/>
<comment type="catalytic activity">
    <reaction evidence="7">
        <text>propanoyl-CoA + hydrogencarbonate + ATP = (S)-methylmalonyl-CoA + ADP + phosphate + H(+)</text>
        <dbReference type="Rhea" id="RHEA:23720"/>
        <dbReference type="ChEBI" id="CHEBI:15378"/>
        <dbReference type="ChEBI" id="CHEBI:17544"/>
        <dbReference type="ChEBI" id="CHEBI:30616"/>
        <dbReference type="ChEBI" id="CHEBI:43474"/>
        <dbReference type="ChEBI" id="CHEBI:57327"/>
        <dbReference type="ChEBI" id="CHEBI:57392"/>
        <dbReference type="ChEBI" id="CHEBI:456216"/>
        <dbReference type="EC" id="6.4.1.3"/>
    </reaction>
    <physiologicalReaction direction="left-to-right" evidence="7">
        <dbReference type="Rhea" id="RHEA:23721"/>
    </physiologicalReaction>
</comment>
<dbReference type="PANTHER" id="PTHR45266">
    <property type="entry name" value="OXALOACETATE DECARBOXYLASE ALPHA CHAIN"/>
    <property type="match status" value="1"/>
</dbReference>
<evidence type="ECO:0000256" key="4">
    <source>
        <dbReference type="ARBA" id="ARBA00022963"/>
    </source>
</evidence>
<reference evidence="9" key="1">
    <citation type="submission" date="2020-07" db="EMBL/GenBank/DDBJ databases">
        <title>Huge and variable diversity of episymbiotic CPR bacteria and DPANN archaea in groundwater ecosystems.</title>
        <authorList>
            <person name="He C.Y."/>
            <person name="Keren R."/>
            <person name="Whittaker M."/>
            <person name="Farag I.F."/>
            <person name="Doudna J."/>
            <person name="Cate J.H.D."/>
            <person name="Banfield J.F."/>
        </authorList>
    </citation>
    <scope>NUCLEOTIDE SEQUENCE</scope>
    <source>
        <strain evidence="9">NC_groundwater_580_Pr5_B-0.1um_64_19</strain>
    </source>
</reference>
<evidence type="ECO:0000256" key="3">
    <source>
        <dbReference type="ARBA" id="ARBA00022842"/>
    </source>
</evidence>
<name>A0A932ENT5_9BACT</name>
<dbReference type="EMBL" id="JACPNR010000006">
    <property type="protein sequence ID" value="MBI2678060.1"/>
    <property type="molecule type" value="Genomic_DNA"/>
</dbReference>
<dbReference type="InterPro" id="IPR000089">
    <property type="entry name" value="Biotin_lipoyl"/>
</dbReference>
<evidence type="ECO:0000256" key="1">
    <source>
        <dbReference type="ARBA" id="ARBA00005060"/>
    </source>
</evidence>
<dbReference type="Pfam" id="PF18140">
    <property type="entry name" value="PCC_BT"/>
    <property type="match status" value="1"/>
</dbReference>
<dbReference type="Gene3D" id="2.40.50.100">
    <property type="match status" value="1"/>
</dbReference>
<dbReference type="SUPFAM" id="SSF51230">
    <property type="entry name" value="Single hybrid motif"/>
    <property type="match status" value="1"/>
</dbReference>
<keyword evidence="5" id="KW-0464">Manganese</keyword>
<dbReference type="CDD" id="cd06850">
    <property type="entry name" value="biotinyl_domain"/>
    <property type="match status" value="1"/>
</dbReference>
<organism evidence="9 10">
    <name type="scientific">Candidatus Korobacter versatilis</name>
    <dbReference type="NCBI Taxonomy" id="658062"/>
    <lineage>
        <taxon>Bacteria</taxon>
        <taxon>Pseudomonadati</taxon>
        <taxon>Acidobacteriota</taxon>
        <taxon>Terriglobia</taxon>
        <taxon>Terriglobales</taxon>
        <taxon>Candidatus Korobacteraceae</taxon>
        <taxon>Candidatus Korobacter</taxon>
    </lineage>
</organism>
<keyword evidence="3" id="KW-0460">Magnesium</keyword>
<evidence type="ECO:0000259" key="8">
    <source>
        <dbReference type="PROSITE" id="PS50968"/>
    </source>
</evidence>
<evidence type="ECO:0000256" key="2">
    <source>
        <dbReference type="ARBA" id="ARBA00013050"/>
    </source>
</evidence>